<evidence type="ECO:0000313" key="3">
    <source>
        <dbReference type="Proteomes" id="UP001139408"/>
    </source>
</evidence>
<comment type="caution">
    <text evidence="2">The sequence shown here is derived from an EMBL/GenBank/DDBJ whole genome shotgun (WGS) entry which is preliminary data.</text>
</comment>
<sequence>MSSIIPKLHRAELLPYYFRAGLWAYHNIQLRRKHMRTVHLSSGFGSILANVMALFSVLFIAFPTQAEAPIRSSNDIHVTAEMFSCIYDLPKVRNTFLFHSDPKKLKEAIRIFTKRVSDTEYPVGTVMQLVPFEPMVKHSREYYPDSNGWEFLALDVTAKSTTITSRGDHAVNFEGRECLSCHAAGMKYDFVCEKDHGCAPLSIGDEEIAAFQAADPRCTSGQIKDKTRKNS</sequence>
<dbReference type="AlphaFoldDB" id="A0A9X2CBG5"/>
<dbReference type="EMBL" id="JAKILJ010000067">
    <property type="protein sequence ID" value="MCL1107545.1"/>
    <property type="molecule type" value="Genomic_DNA"/>
</dbReference>
<keyword evidence="3" id="KW-1185">Reference proteome</keyword>
<proteinExistence type="predicted"/>
<name>A0A9X2CBG5_9GAMM</name>
<dbReference type="Proteomes" id="UP001139408">
    <property type="component" value="Unassembled WGS sequence"/>
</dbReference>
<keyword evidence="1" id="KW-0812">Transmembrane</keyword>
<evidence type="ECO:0000313" key="2">
    <source>
        <dbReference type="EMBL" id="MCL1107545.1"/>
    </source>
</evidence>
<dbReference type="Gene3D" id="3.50.70.20">
    <property type="entry name" value="Cytochrome P460"/>
    <property type="match status" value="1"/>
</dbReference>
<gene>
    <name evidence="2" type="ORF">L2749_20245</name>
</gene>
<dbReference type="RefSeq" id="WP_188926981.1">
    <property type="nucleotide sequence ID" value="NZ_BMQI01000068.1"/>
</dbReference>
<evidence type="ECO:0008006" key="4">
    <source>
        <dbReference type="Google" id="ProtNLM"/>
    </source>
</evidence>
<reference evidence="2" key="1">
    <citation type="submission" date="2022-01" db="EMBL/GenBank/DDBJ databases">
        <title>Whole genome-based taxonomy of the Shewanellaceae.</title>
        <authorList>
            <person name="Martin-Rodriguez A.J."/>
        </authorList>
    </citation>
    <scope>NUCLEOTIDE SEQUENCE</scope>
    <source>
        <strain evidence="2">DSM 23803</strain>
    </source>
</reference>
<organism evidence="2 3">
    <name type="scientific">Shewanella algicola</name>
    <dbReference type="NCBI Taxonomy" id="640633"/>
    <lineage>
        <taxon>Bacteria</taxon>
        <taxon>Pseudomonadati</taxon>
        <taxon>Pseudomonadota</taxon>
        <taxon>Gammaproteobacteria</taxon>
        <taxon>Alteromonadales</taxon>
        <taxon>Shewanellaceae</taxon>
        <taxon>Shewanella</taxon>
    </lineage>
</organism>
<accession>A0A9X2CBG5</accession>
<keyword evidence="1" id="KW-0472">Membrane</keyword>
<feature type="transmembrane region" description="Helical" evidence="1">
    <location>
        <begin position="40"/>
        <end position="62"/>
    </location>
</feature>
<evidence type="ECO:0000256" key="1">
    <source>
        <dbReference type="SAM" id="Phobius"/>
    </source>
</evidence>
<protein>
    <recommendedName>
        <fullName evidence="4">Cytochrome P460 domain-containing protein</fullName>
    </recommendedName>
</protein>
<dbReference type="InterPro" id="IPR038142">
    <property type="entry name" value="Cytochrome_P460_sp"/>
</dbReference>
<keyword evidence="1" id="KW-1133">Transmembrane helix</keyword>